<dbReference type="Pfam" id="PF02108">
    <property type="entry name" value="FliH"/>
    <property type="match status" value="1"/>
</dbReference>
<dbReference type="GO" id="GO:0009288">
    <property type="term" value="C:bacterial-type flagellum"/>
    <property type="evidence" value="ECO:0007669"/>
    <property type="project" value="InterPro"/>
</dbReference>
<sequence length="266" mass="29848">MSGERKRGFLRLDNDESVEQPKKWGLPDYGSEVNKQAKDTALNYDPSWVPNFDEPAEEEPLQLTEEEIELIKQGAYQDGLMQGQEAGFKQGYDKGKEQGLEAGHQEGLEQGKLQGVTEGQEFIQQQVQTFIGLANQFAQPLELMNAQVEKQLVDMVLTLVKEVVHVEAQTNPQVILDTIKQSVEALPISGHAITLKLHPEDVDIIRSAYGENELDFRNWTLVAEPALNRGDVQIEAGESSVNYRMEERIRNVLQSFCGSNRHNGGE</sequence>
<proteinExistence type="inferred from homology"/>
<dbReference type="GO" id="GO:0071973">
    <property type="term" value="P:bacterial-type flagellum-dependent cell motility"/>
    <property type="evidence" value="ECO:0007669"/>
    <property type="project" value="InterPro"/>
</dbReference>
<evidence type="ECO:0000256" key="9">
    <source>
        <dbReference type="ARBA" id="ARBA00023225"/>
    </source>
</evidence>
<dbReference type="PANTHER" id="PTHR34982:SF1">
    <property type="entry name" value="FLAGELLAR ASSEMBLY PROTEIN FLIH"/>
    <property type="match status" value="1"/>
</dbReference>
<dbReference type="GO" id="GO:0003774">
    <property type="term" value="F:cytoskeletal motor activity"/>
    <property type="evidence" value="ECO:0007669"/>
    <property type="project" value="InterPro"/>
</dbReference>
<keyword evidence="8" id="KW-0653">Protein transport</keyword>
<feature type="domain" description="Flagellar assembly protein FliH/Type III secretion system HrpE" evidence="11">
    <location>
        <begin position="125"/>
        <end position="251"/>
    </location>
</feature>
<keyword evidence="13" id="KW-1185">Reference proteome</keyword>
<dbReference type="AlphaFoldDB" id="A0A9X3CDD9"/>
<comment type="caution">
    <text evidence="12">The sequence shown here is derived from an EMBL/GenBank/DDBJ whole genome shotgun (WGS) entry which is preliminary data.</text>
</comment>
<gene>
    <name evidence="12" type="primary">fliH</name>
    <name evidence="12" type="ORF">MD483_06690</name>
</gene>
<dbReference type="GO" id="GO:0044781">
    <property type="term" value="P:bacterial-type flagellum organization"/>
    <property type="evidence" value="ECO:0007669"/>
    <property type="project" value="UniProtKB-KW"/>
</dbReference>
<protein>
    <recommendedName>
        <fullName evidence="4">Flagellar assembly protein FliH</fullName>
    </recommendedName>
</protein>
<reference evidence="12" key="1">
    <citation type="submission" date="2022-02" db="EMBL/GenBank/DDBJ databases">
        <title>Vibrio sp. nov., a new bacterium isolated from Bohai sea, China.</title>
        <authorList>
            <person name="Yuan Y."/>
        </authorList>
    </citation>
    <scope>NUCLEOTIDE SEQUENCE</scope>
    <source>
        <strain evidence="12">DBSS07</strain>
    </source>
</reference>
<dbReference type="EMBL" id="JAKRRX010000026">
    <property type="protein sequence ID" value="MCW8333509.1"/>
    <property type="molecule type" value="Genomic_DNA"/>
</dbReference>
<keyword evidence="12" id="KW-0966">Cell projection</keyword>
<dbReference type="InterPro" id="IPR000563">
    <property type="entry name" value="Flag_FliH"/>
</dbReference>
<accession>A0A9X3CDD9</accession>
<keyword evidence="6" id="KW-0963">Cytoplasm</keyword>
<dbReference type="InterPro" id="IPR018035">
    <property type="entry name" value="Flagellar_FliH/T3SS_HrpE"/>
</dbReference>
<organism evidence="12 13">
    <name type="scientific">Vibrio paucivorans</name>
    <dbReference type="NCBI Taxonomy" id="2829489"/>
    <lineage>
        <taxon>Bacteria</taxon>
        <taxon>Pseudomonadati</taxon>
        <taxon>Pseudomonadota</taxon>
        <taxon>Gammaproteobacteria</taxon>
        <taxon>Vibrionales</taxon>
        <taxon>Vibrionaceae</taxon>
        <taxon>Vibrio</taxon>
    </lineage>
</organism>
<dbReference type="Proteomes" id="UP001155586">
    <property type="component" value="Unassembled WGS sequence"/>
</dbReference>
<dbReference type="RefSeq" id="WP_265687050.1">
    <property type="nucleotide sequence ID" value="NZ_JAKRRX010000026.1"/>
</dbReference>
<evidence type="ECO:0000256" key="8">
    <source>
        <dbReference type="ARBA" id="ARBA00022927"/>
    </source>
</evidence>
<dbReference type="GO" id="GO:0015031">
    <property type="term" value="P:protein transport"/>
    <property type="evidence" value="ECO:0007669"/>
    <property type="project" value="UniProtKB-KW"/>
</dbReference>
<dbReference type="GO" id="GO:0005829">
    <property type="term" value="C:cytosol"/>
    <property type="evidence" value="ECO:0007669"/>
    <property type="project" value="TreeGrafter"/>
</dbReference>
<keyword evidence="9" id="KW-1006">Bacterial flagellum protein export</keyword>
<evidence type="ECO:0000259" key="11">
    <source>
        <dbReference type="Pfam" id="PF02108"/>
    </source>
</evidence>
<evidence type="ECO:0000256" key="2">
    <source>
        <dbReference type="ARBA" id="ARBA00004496"/>
    </source>
</evidence>
<name>A0A9X3CDD9_9VIBR</name>
<evidence type="ECO:0000313" key="13">
    <source>
        <dbReference type="Proteomes" id="UP001155586"/>
    </source>
</evidence>
<keyword evidence="12" id="KW-0969">Cilium</keyword>
<dbReference type="PANTHER" id="PTHR34982">
    <property type="entry name" value="YOP PROTEINS TRANSLOCATION PROTEIN L"/>
    <property type="match status" value="1"/>
</dbReference>
<evidence type="ECO:0000256" key="4">
    <source>
        <dbReference type="ARBA" id="ARBA00016507"/>
    </source>
</evidence>
<evidence type="ECO:0000256" key="10">
    <source>
        <dbReference type="SAM" id="MobiDB-lite"/>
    </source>
</evidence>
<evidence type="ECO:0000256" key="6">
    <source>
        <dbReference type="ARBA" id="ARBA00022490"/>
    </source>
</evidence>
<dbReference type="NCBIfam" id="NF004270">
    <property type="entry name" value="PRK05687.2-1"/>
    <property type="match status" value="1"/>
</dbReference>
<comment type="function">
    <text evidence="1">Needed for flagellar regrowth and assembly.</text>
</comment>
<evidence type="ECO:0000256" key="1">
    <source>
        <dbReference type="ARBA" id="ARBA00003041"/>
    </source>
</evidence>
<feature type="region of interest" description="Disordered" evidence="10">
    <location>
        <begin position="1"/>
        <end position="31"/>
    </location>
</feature>
<comment type="subcellular location">
    <subcellularLocation>
        <location evidence="2">Cytoplasm</location>
    </subcellularLocation>
</comment>
<comment type="similarity">
    <text evidence="3">Belongs to the FliH family.</text>
</comment>
<evidence type="ECO:0000256" key="3">
    <source>
        <dbReference type="ARBA" id="ARBA00006602"/>
    </source>
</evidence>
<feature type="compositionally biased region" description="Basic and acidic residues" evidence="10">
    <location>
        <begin position="1"/>
        <end position="22"/>
    </location>
</feature>
<dbReference type="PRINTS" id="PR01003">
    <property type="entry name" value="FLGFLIH"/>
</dbReference>
<evidence type="ECO:0000313" key="12">
    <source>
        <dbReference type="EMBL" id="MCW8333509.1"/>
    </source>
</evidence>
<evidence type="ECO:0000256" key="5">
    <source>
        <dbReference type="ARBA" id="ARBA00022448"/>
    </source>
</evidence>
<dbReference type="InterPro" id="IPR051472">
    <property type="entry name" value="T3SS_Stator/FliH"/>
</dbReference>
<keyword evidence="5" id="KW-0813">Transport</keyword>
<dbReference type="NCBIfam" id="NF004267">
    <property type="entry name" value="PRK05687.1-3"/>
    <property type="match status" value="1"/>
</dbReference>
<keyword evidence="7" id="KW-1005">Bacterial flagellum biogenesis</keyword>
<evidence type="ECO:0000256" key="7">
    <source>
        <dbReference type="ARBA" id="ARBA00022795"/>
    </source>
</evidence>
<keyword evidence="12" id="KW-0282">Flagellum</keyword>